<dbReference type="EMBL" id="JAVIJP010000013">
    <property type="protein sequence ID" value="KAL3645320.1"/>
    <property type="molecule type" value="Genomic_DNA"/>
</dbReference>
<dbReference type="Pfam" id="PF00892">
    <property type="entry name" value="EamA"/>
    <property type="match status" value="1"/>
</dbReference>
<comment type="caution">
    <text evidence="8">The sequence shown here is derived from an EMBL/GenBank/DDBJ whole genome shotgun (WGS) entry which is preliminary data.</text>
</comment>
<keyword evidence="5 6" id="KW-0472">Membrane</keyword>
<feature type="transmembrane region" description="Helical" evidence="6">
    <location>
        <begin position="21"/>
        <end position="44"/>
    </location>
</feature>
<evidence type="ECO:0000256" key="6">
    <source>
        <dbReference type="RuleBase" id="RU363077"/>
    </source>
</evidence>
<keyword evidence="3 6" id="KW-0812">Transmembrane</keyword>
<feature type="domain" description="EamA" evidence="7">
    <location>
        <begin position="198"/>
        <end position="337"/>
    </location>
</feature>
<sequence>MIIGSILLGVTQKMDVIEDCCVIVGLVGVQFLYAGNSILLSYILKFGIHPSSLIILSSFATFLLLSPFSFLFERKLWPKRISSKLFIQWLLLSFGGVTVFQYLFMKGVSLTSPEMATAMPNLAPGLIFCIAWALRLEKVKLDCIYSRAKIGGTLLCVVGAVAMSVMKSVVQVNAAKESETSSPQTPQTVVFDRQTIVGCIYLIAAVIDLSFQVILQAITLHEFPAPVSLCAVTSLIGGLMTAIAQRFEDRQTQQPEWHLLTIQEMLVYAILAGSVSGMCVSLNAWAMKKRGPVIVAIFNPLGTVISAVFSVITLGESIGAGSLGGMCLMFTGLYLVLWAKRKEDVFIANDTSLEIEPDVEKPLLA</sequence>
<feature type="transmembrane region" description="Helical" evidence="6">
    <location>
        <begin position="265"/>
        <end position="286"/>
    </location>
</feature>
<feature type="transmembrane region" description="Helical" evidence="6">
    <location>
        <begin position="85"/>
        <end position="104"/>
    </location>
</feature>
<keyword evidence="4 6" id="KW-1133">Transmembrane helix</keyword>
<evidence type="ECO:0000256" key="3">
    <source>
        <dbReference type="ARBA" id="ARBA00022692"/>
    </source>
</evidence>
<evidence type="ECO:0000256" key="4">
    <source>
        <dbReference type="ARBA" id="ARBA00022989"/>
    </source>
</evidence>
<evidence type="ECO:0000256" key="1">
    <source>
        <dbReference type="ARBA" id="ARBA00004141"/>
    </source>
</evidence>
<dbReference type="InterPro" id="IPR000620">
    <property type="entry name" value="EamA_dom"/>
</dbReference>
<evidence type="ECO:0000313" key="8">
    <source>
        <dbReference type="EMBL" id="KAL3645320.1"/>
    </source>
</evidence>
<feature type="transmembrane region" description="Helical" evidence="6">
    <location>
        <begin position="195"/>
        <end position="215"/>
    </location>
</feature>
<feature type="transmembrane region" description="Helical" evidence="6">
    <location>
        <begin position="154"/>
        <end position="175"/>
    </location>
</feature>
<evidence type="ECO:0000256" key="5">
    <source>
        <dbReference type="ARBA" id="ARBA00023136"/>
    </source>
</evidence>
<evidence type="ECO:0000259" key="7">
    <source>
        <dbReference type="Pfam" id="PF00892"/>
    </source>
</evidence>
<gene>
    <name evidence="8" type="ORF">CASFOL_010500</name>
</gene>
<feature type="transmembrane region" description="Helical" evidence="6">
    <location>
        <begin position="318"/>
        <end position="337"/>
    </location>
</feature>
<evidence type="ECO:0000256" key="2">
    <source>
        <dbReference type="ARBA" id="ARBA00007635"/>
    </source>
</evidence>
<comment type="similarity">
    <text evidence="2 6">Belongs to the drug/metabolite transporter (DMT) superfamily. Plant drug/metabolite exporter (P-DME) (TC 2.A.7.4) family.</text>
</comment>
<dbReference type="AlphaFoldDB" id="A0ABD3DSX3"/>
<protein>
    <recommendedName>
        <fullName evidence="6">WAT1-related protein</fullName>
    </recommendedName>
</protein>
<feature type="transmembrane region" description="Helical" evidence="6">
    <location>
        <begin position="227"/>
        <end position="245"/>
    </location>
</feature>
<dbReference type="GO" id="GO:0016020">
    <property type="term" value="C:membrane"/>
    <property type="evidence" value="ECO:0007669"/>
    <property type="project" value="UniProtKB-SubCell"/>
</dbReference>
<proteinExistence type="inferred from homology"/>
<feature type="transmembrane region" description="Helical" evidence="6">
    <location>
        <begin position="293"/>
        <end position="312"/>
    </location>
</feature>
<comment type="subcellular location">
    <subcellularLocation>
        <location evidence="1 6">Membrane</location>
        <topology evidence="1 6">Multi-pass membrane protein</topology>
    </subcellularLocation>
</comment>
<name>A0ABD3DSX3_9LAMI</name>
<dbReference type="InterPro" id="IPR030184">
    <property type="entry name" value="WAT1-related"/>
</dbReference>
<feature type="transmembrane region" description="Helical" evidence="6">
    <location>
        <begin position="116"/>
        <end position="134"/>
    </location>
</feature>
<dbReference type="SUPFAM" id="SSF103481">
    <property type="entry name" value="Multidrug resistance efflux transporter EmrE"/>
    <property type="match status" value="1"/>
</dbReference>
<evidence type="ECO:0000313" key="9">
    <source>
        <dbReference type="Proteomes" id="UP001632038"/>
    </source>
</evidence>
<dbReference type="Proteomes" id="UP001632038">
    <property type="component" value="Unassembled WGS sequence"/>
</dbReference>
<organism evidence="8 9">
    <name type="scientific">Castilleja foliolosa</name>
    <dbReference type="NCBI Taxonomy" id="1961234"/>
    <lineage>
        <taxon>Eukaryota</taxon>
        <taxon>Viridiplantae</taxon>
        <taxon>Streptophyta</taxon>
        <taxon>Embryophyta</taxon>
        <taxon>Tracheophyta</taxon>
        <taxon>Spermatophyta</taxon>
        <taxon>Magnoliopsida</taxon>
        <taxon>eudicotyledons</taxon>
        <taxon>Gunneridae</taxon>
        <taxon>Pentapetalae</taxon>
        <taxon>asterids</taxon>
        <taxon>lamiids</taxon>
        <taxon>Lamiales</taxon>
        <taxon>Orobanchaceae</taxon>
        <taxon>Pedicularideae</taxon>
        <taxon>Castillejinae</taxon>
        <taxon>Castilleja</taxon>
    </lineage>
</organism>
<reference evidence="9" key="1">
    <citation type="journal article" date="2024" name="IScience">
        <title>Strigolactones Initiate the Formation of Haustorium-like Structures in Castilleja.</title>
        <authorList>
            <person name="Buerger M."/>
            <person name="Peterson D."/>
            <person name="Chory J."/>
        </authorList>
    </citation>
    <scope>NUCLEOTIDE SEQUENCE [LARGE SCALE GENOMIC DNA]</scope>
</reference>
<dbReference type="InterPro" id="IPR037185">
    <property type="entry name" value="EmrE-like"/>
</dbReference>
<accession>A0ABD3DSX3</accession>
<keyword evidence="9" id="KW-1185">Reference proteome</keyword>
<feature type="transmembrane region" description="Helical" evidence="6">
    <location>
        <begin position="50"/>
        <end position="73"/>
    </location>
</feature>
<dbReference type="PANTHER" id="PTHR31218">
    <property type="entry name" value="WAT1-RELATED PROTEIN"/>
    <property type="match status" value="1"/>
</dbReference>